<evidence type="ECO:0000313" key="2">
    <source>
        <dbReference type="Proteomes" id="UP000057910"/>
    </source>
</evidence>
<dbReference type="EMBL" id="LPAD01000094">
    <property type="protein sequence ID" value="KVN77968.1"/>
    <property type="molecule type" value="Genomic_DNA"/>
</dbReference>
<accession>A0ABD4DVQ9</accession>
<reference evidence="1 2" key="1">
    <citation type="submission" date="2015-11" db="EMBL/GenBank/DDBJ databases">
        <title>Expanding the genomic diversity of Burkholderia species for the development of highly accurate diagnostics.</title>
        <authorList>
            <person name="Sahl J."/>
            <person name="Keim P."/>
            <person name="Wagner D."/>
        </authorList>
    </citation>
    <scope>NUCLEOTIDE SEQUENCE [LARGE SCALE GENOMIC DNA]</scope>
    <source>
        <strain evidence="1 2">MSMB1585WGS</strain>
    </source>
</reference>
<dbReference type="Proteomes" id="UP000057910">
    <property type="component" value="Unassembled WGS sequence"/>
</dbReference>
<protein>
    <recommendedName>
        <fullName evidence="3">Fis family transcriptional regulator</fullName>
    </recommendedName>
</protein>
<gene>
    <name evidence="1" type="ORF">WJ68_23415</name>
</gene>
<comment type="caution">
    <text evidence="1">The sequence shown here is derived from an EMBL/GenBank/DDBJ whole genome shotgun (WGS) entry which is preliminary data.</text>
</comment>
<evidence type="ECO:0000313" key="1">
    <source>
        <dbReference type="EMBL" id="KVN77968.1"/>
    </source>
</evidence>
<proteinExistence type="predicted"/>
<dbReference type="AlphaFoldDB" id="A0ABD4DVQ9"/>
<organism evidence="1 2">
    <name type="scientific">Burkholderia ubonensis</name>
    <dbReference type="NCBI Taxonomy" id="101571"/>
    <lineage>
        <taxon>Bacteria</taxon>
        <taxon>Pseudomonadati</taxon>
        <taxon>Pseudomonadota</taxon>
        <taxon>Betaproteobacteria</taxon>
        <taxon>Burkholderiales</taxon>
        <taxon>Burkholderiaceae</taxon>
        <taxon>Burkholderia</taxon>
        <taxon>Burkholderia cepacia complex</taxon>
    </lineage>
</organism>
<evidence type="ECO:0008006" key="3">
    <source>
        <dbReference type="Google" id="ProtNLM"/>
    </source>
</evidence>
<name>A0ABD4DVQ9_9BURK</name>
<sequence>MLRAGSGDLQAIATLMHVLYLAFFLRDAGAEDSTSYQCAEAALDACVTRAEHGELWSLSANEHAAIAQIVVAHDMQLSSTPVYRYLDAWERVQHVGVPGGCSPISKAG</sequence>